<evidence type="ECO:0000313" key="5">
    <source>
        <dbReference type="Proteomes" id="UP000305526"/>
    </source>
</evidence>
<dbReference type="Proteomes" id="UP000294619">
    <property type="component" value="Unassembled WGS sequence"/>
</dbReference>
<dbReference type="PROSITE" id="PS51257">
    <property type="entry name" value="PROKAR_LIPOPROTEIN"/>
    <property type="match status" value="1"/>
</dbReference>
<dbReference type="AlphaFoldDB" id="A0A4V2W1B9"/>
<dbReference type="Proteomes" id="UP000305526">
    <property type="component" value="Unassembled WGS sequence"/>
</dbReference>
<dbReference type="EMBL" id="SMCP01000015">
    <property type="protein sequence ID" value="TCV83329.1"/>
    <property type="molecule type" value="Genomic_DNA"/>
</dbReference>
<keyword evidence="5" id="KW-1185">Reference proteome</keyword>
<evidence type="ECO:0000313" key="4">
    <source>
        <dbReference type="Proteomes" id="UP000294619"/>
    </source>
</evidence>
<name>A0A4V2W1B9_9PAST</name>
<gene>
    <name evidence="2" type="ORF">EDC16_1156</name>
    <name evidence="3" type="ORF">FHQ21_08595</name>
</gene>
<feature type="chain" id="PRO_5020691766" description="Lipoprotein" evidence="1">
    <location>
        <begin position="24"/>
        <end position="147"/>
    </location>
</feature>
<reference evidence="3 5" key="2">
    <citation type="submission" date="2019-05" db="EMBL/GenBank/DDBJ databases">
        <title>Pasteurellaceae isolates from reptiles.</title>
        <authorList>
            <person name="Bojesen A.M."/>
            <person name="Lund E."/>
        </authorList>
    </citation>
    <scope>NUCLEOTIDE SEQUENCE [LARGE SCALE GENOMIC DNA]</scope>
    <source>
        <strain evidence="3 5">ELNT2x</strain>
    </source>
</reference>
<evidence type="ECO:0000256" key="1">
    <source>
        <dbReference type="SAM" id="SignalP"/>
    </source>
</evidence>
<sequence>MSLKKTMLLATACSTVLIACSHSVDNQVAVKDYQEPILTAKWISYQCENGVDQKQAKARYHFGEATAVAQVTLGEEILTMDYDGDKSNPETTVFSVGDYSWSISNNNAGQSPEKEGNGFLTLTKNDTVNGATVKVDQILKKSCFPVK</sequence>
<evidence type="ECO:0008006" key="6">
    <source>
        <dbReference type="Google" id="ProtNLM"/>
    </source>
</evidence>
<accession>A0A4V2W1B9</accession>
<protein>
    <recommendedName>
        <fullName evidence="6">Lipoprotein</fullName>
    </recommendedName>
</protein>
<evidence type="ECO:0000313" key="2">
    <source>
        <dbReference type="EMBL" id="TCV83329.1"/>
    </source>
</evidence>
<evidence type="ECO:0000313" key="3">
    <source>
        <dbReference type="EMBL" id="TNG91210.1"/>
    </source>
</evidence>
<proteinExistence type="predicted"/>
<comment type="caution">
    <text evidence="2">The sequence shown here is derived from an EMBL/GenBank/DDBJ whole genome shotgun (WGS) entry which is preliminary data.</text>
</comment>
<feature type="signal peptide" evidence="1">
    <location>
        <begin position="1"/>
        <end position="23"/>
    </location>
</feature>
<dbReference type="RefSeq" id="WP_132968083.1">
    <property type="nucleotide sequence ID" value="NZ_LEKL01000002.1"/>
</dbReference>
<dbReference type="EMBL" id="VDGV01000073">
    <property type="protein sequence ID" value="TNG91210.1"/>
    <property type="molecule type" value="Genomic_DNA"/>
</dbReference>
<organism evidence="2 4">
    <name type="scientific">Testudinibacter aquarius</name>
    <dbReference type="NCBI Taxonomy" id="1524974"/>
    <lineage>
        <taxon>Bacteria</taxon>
        <taxon>Pseudomonadati</taxon>
        <taxon>Pseudomonadota</taxon>
        <taxon>Gammaproteobacteria</taxon>
        <taxon>Pasteurellales</taxon>
        <taxon>Pasteurellaceae</taxon>
        <taxon>Testudinibacter</taxon>
    </lineage>
</organism>
<keyword evidence="1" id="KW-0732">Signal</keyword>
<reference evidence="2 4" key="1">
    <citation type="submission" date="2019-03" db="EMBL/GenBank/DDBJ databases">
        <title>Genomic Encyclopedia of Type Strains, Phase IV (KMG-IV): sequencing the most valuable type-strain genomes for metagenomic binning, comparative biology and taxonomic classification.</title>
        <authorList>
            <person name="Goeker M."/>
        </authorList>
    </citation>
    <scope>NUCLEOTIDE SEQUENCE [LARGE SCALE GENOMIC DNA]</scope>
    <source>
        <strain evidence="2 4">DSM 28140</strain>
    </source>
</reference>